<keyword evidence="2" id="KW-1185">Reference proteome</keyword>
<evidence type="ECO:0000313" key="1">
    <source>
        <dbReference type="EMBL" id="MFC6178057.1"/>
    </source>
</evidence>
<sequence>MSIKEANKTLFDARKGFKDFIEYKQINVEELANHIGRTQSYVYQLMNGQANNRQAYVCLNKLFTYTKYDGENWLEL</sequence>
<evidence type="ECO:0000313" key="2">
    <source>
        <dbReference type="Proteomes" id="UP001596158"/>
    </source>
</evidence>
<dbReference type="RefSeq" id="WP_137600751.1">
    <property type="nucleotide sequence ID" value="NZ_BJDT01000005.1"/>
</dbReference>
<dbReference type="SUPFAM" id="SSF47413">
    <property type="entry name" value="lambda repressor-like DNA-binding domains"/>
    <property type="match status" value="1"/>
</dbReference>
<dbReference type="InterPro" id="IPR010982">
    <property type="entry name" value="Lambda_DNA-bd_dom_sf"/>
</dbReference>
<reference evidence="2" key="1">
    <citation type="journal article" date="2019" name="Int. J. Syst. Evol. Microbiol.">
        <title>The Global Catalogue of Microorganisms (GCM) 10K type strain sequencing project: providing services to taxonomists for standard genome sequencing and annotation.</title>
        <authorList>
            <consortium name="The Broad Institute Genomics Platform"/>
            <consortium name="The Broad Institute Genome Sequencing Center for Infectious Disease"/>
            <person name="Wu L."/>
            <person name="Ma J."/>
        </authorList>
    </citation>
    <scope>NUCLEOTIDE SEQUENCE [LARGE SCALE GENOMIC DNA]</scope>
    <source>
        <strain evidence="2">CCM 8924</strain>
    </source>
</reference>
<comment type="caution">
    <text evidence="1">The sequence shown here is derived from an EMBL/GenBank/DDBJ whole genome shotgun (WGS) entry which is preliminary data.</text>
</comment>
<protein>
    <submittedName>
        <fullName evidence="1">XRE family transcriptional regulator</fullName>
    </submittedName>
</protein>
<dbReference type="Proteomes" id="UP001596158">
    <property type="component" value="Unassembled WGS sequence"/>
</dbReference>
<accession>A0ABW1RRI9</accession>
<gene>
    <name evidence="1" type="ORF">ACFQGR_01345</name>
</gene>
<dbReference type="EMBL" id="JBHSSG010000007">
    <property type="protein sequence ID" value="MFC6178057.1"/>
    <property type="molecule type" value="Genomic_DNA"/>
</dbReference>
<proteinExistence type="predicted"/>
<name>A0ABW1RRI9_9LACO</name>
<organism evidence="1 2">
    <name type="scientific">Weissella sagaensis</name>
    <dbReference type="NCBI Taxonomy" id="2559928"/>
    <lineage>
        <taxon>Bacteria</taxon>
        <taxon>Bacillati</taxon>
        <taxon>Bacillota</taxon>
        <taxon>Bacilli</taxon>
        <taxon>Lactobacillales</taxon>
        <taxon>Lactobacillaceae</taxon>
        <taxon>Weissella</taxon>
    </lineage>
</organism>